<organism evidence="1 2">
    <name type="scientific">Streptomyces rubrogriseus</name>
    <dbReference type="NCBI Taxonomy" id="194673"/>
    <lineage>
        <taxon>Bacteria</taxon>
        <taxon>Bacillati</taxon>
        <taxon>Actinomycetota</taxon>
        <taxon>Actinomycetes</taxon>
        <taxon>Kitasatosporales</taxon>
        <taxon>Streptomycetaceae</taxon>
        <taxon>Streptomyces</taxon>
        <taxon>Streptomyces violaceoruber group</taxon>
    </lineage>
</organism>
<evidence type="ECO:0000313" key="2">
    <source>
        <dbReference type="Proteomes" id="UP000475666"/>
    </source>
</evidence>
<dbReference type="AlphaFoldDB" id="A0A6G3TCW6"/>
<dbReference type="Proteomes" id="UP000475666">
    <property type="component" value="Unassembled WGS sequence"/>
</dbReference>
<evidence type="ECO:0000313" key="1">
    <source>
        <dbReference type="EMBL" id="NEC34540.1"/>
    </source>
</evidence>
<accession>A0A6G3TCW6</accession>
<proteinExistence type="predicted"/>
<dbReference type="EMBL" id="JAAGMQ010000447">
    <property type="protein sequence ID" value="NEC34540.1"/>
    <property type="molecule type" value="Genomic_DNA"/>
</dbReference>
<reference evidence="1 2" key="1">
    <citation type="submission" date="2020-01" db="EMBL/GenBank/DDBJ databases">
        <title>Insect and environment-associated Actinomycetes.</title>
        <authorList>
            <person name="Currrie C."/>
            <person name="Chevrette M."/>
            <person name="Carlson C."/>
            <person name="Stubbendieck R."/>
            <person name="Wendt-Pienkowski E."/>
        </authorList>
    </citation>
    <scope>NUCLEOTIDE SEQUENCE [LARGE SCALE GENOMIC DNA]</scope>
    <source>
        <strain evidence="1 2">SID7739</strain>
    </source>
</reference>
<comment type="caution">
    <text evidence="1">The sequence shown here is derived from an EMBL/GenBank/DDBJ whole genome shotgun (WGS) entry which is preliminary data.</text>
</comment>
<name>A0A6G3TCW6_9ACTN</name>
<dbReference type="RefSeq" id="WP_164274628.1">
    <property type="nucleotide sequence ID" value="NZ_JAAGMQ010000447.1"/>
</dbReference>
<gene>
    <name evidence="1" type="ORF">G3I66_15335</name>
</gene>
<protein>
    <submittedName>
        <fullName evidence="1">Uncharacterized protein</fullName>
    </submittedName>
</protein>
<sequence>MRTPKASLGRRRQAGDLSDVHETCAVGLRMAVDATAACQMRDPDPVYDHDARSLALLQRVEPARARTHLEDLATALQLWAAEAQPKAFLRRLKERALTAGAGAAR</sequence>